<feature type="domain" description="Guanylate cyclase" evidence="2">
    <location>
        <begin position="424"/>
        <end position="555"/>
    </location>
</feature>
<evidence type="ECO:0000313" key="3">
    <source>
        <dbReference type="EMBL" id="PPE72207.1"/>
    </source>
</evidence>
<keyword evidence="1" id="KW-0472">Membrane</keyword>
<comment type="caution">
    <text evidence="3">The sequence shown here is derived from an EMBL/GenBank/DDBJ whole genome shotgun (WGS) entry which is preliminary data.</text>
</comment>
<dbReference type="SMART" id="SM00044">
    <property type="entry name" value="CYCc"/>
    <property type="match status" value="1"/>
</dbReference>
<accession>A0A2S5TBG5</accession>
<evidence type="ECO:0000313" key="4">
    <source>
        <dbReference type="Proteomes" id="UP000238220"/>
    </source>
</evidence>
<proteinExistence type="predicted"/>
<gene>
    <name evidence="3" type="ORF">C3942_19920</name>
</gene>
<dbReference type="InterPro" id="IPR029787">
    <property type="entry name" value="Nucleotide_cyclase"/>
</dbReference>
<dbReference type="GO" id="GO:0004016">
    <property type="term" value="F:adenylate cyclase activity"/>
    <property type="evidence" value="ECO:0007669"/>
    <property type="project" value="UniProtKB-ARBA"/>
</dbReference>
<name>A0A2S5TBG5_9GAMM</name>
<keyword evidence="1" id="KW-0812">Transmembrane</keyword>
<feature type="transmembrane region" description="Helical" evidence="1">
    <location>
        <begin position="332"/>
        <end position="351"/>
    </location>
</feature>
<dbReference type="GO" id="GO:0006171">
    <property type="term" value="P:cAMP biosynthetic process"/>
    <property type="evidence" value="ECO:0007669"/>
    <property type="project" value="TreeGrafter"/>
</dbReference>
<dbReference type="PROSITE" id="PS50125">
    <property type="entry name" value="GUANYLATE_CYCLASE_2"/>
    <property type="match status" value="1"/>
</dbReference>
<dbReference type="PANTHER" id="PTHR43081">
    <property type="entry name" value="ADENYLATE CYCLASE, TERMINAL-DIFFERENTIATION SPECIFIC-RELATED"/>
    <property type="match status" value="1"/>
</dbReference>
<evidence type="ECO:0000259" key="2">
    <source>
        <dbReference type="PROSITE" id="PS50125"/>
    </source>
</evidence>
<keyword evidence="1" id="KW-1133">Transmembrane helix</keyword>
<dbReference type="InterPro" id="IPR050697">
    <property type="entry name" value="Adenylyl/Guanylyl_Cyclase_3/4"/>
</dbReference>
<dbReference type="InterPro" id="IPR007890">
    <property type="entry name" value="CHASE2"/>
</dbReference>
<dbReference type="Pfam" id="PF05226">
    <property type="entry name" value="CHASE2"/>
    <property type="match status" value="1"/>
</dbReference>
<dbReference type="EMBL" id="PSNW01000015">
    <property type="protein sequence ID" value="PPE72207.1"/>
    <property type="molecule type" value="Genomic_DNA"/>
</dbReference>
<dbReference type="InterPro" id="IPR001054">
    <property type="entry name" value="A/G_cyclase"/>
</dbReference>
<dbReference type="GO" id="GO:0035556">
    <property type="term" value="P:intracellular signal transduction"/>
    <property type="evidence" value="ECO:0007669"/>
    <property type="project" value="InterPro"/>
</dbReference>
<dbReference type="Pfam" id="PF00211">
    <property type="entry name" value="Guanylate_cyc"/>
    <property type="match status" value="1"/>
</dbReference>
<dbReference type="OrthoDB" id="9806704at2"/>
<dbReference type="PANTHER" id="PTHR43081:SF1">
    <property type="entry name" value="ADENYLATE CYCLASE, TERMINAL-DIFFERENTIATION SPECIFIC"/>
    <property type="match status" value="1"/>
</dbReference>
<organism evidence="3 4">
    <name type="scientific">Solimonas fluminis</name>
    <dbReference type="NCBI Taxonomy" id="2086571"/>
    <lineage>
        <taxon>Bacteria</taxon>
        <taxon>Pseudomonadati</taxon>
        <taxon>Pseudomonadota</taxon>
        <taxon>Gammaproteobacteria</taxon>
        <taxon>Nevskiales</taxon>
        <taxon>Nevskiaceae</taxon>
        <taxon>Solimonas</taxon>
    </lineage>
</organism>
<evidence type="ECO:0000256" key="1">
    <source>
        <dbReference type="SAM" id="Phobius"/>
    </source>
</evidence>
<dbReference type="CDD" id="cd07302">
    <property type="entry name" value="CHD"/>
    <property type="match status" value="1"/>
</dbReference>
<protein>
    <submittedName>
        <fullName evidence="3">Adenylate/guanylate cyclase domain-containing protein</fullName>
    </submittedName>
</protein>
<dbReference type="SUPFAM" id="SSF55073">
    <property type="entry name" value="Nucleotide cyclase"/>
    <property type="match status" value="1"/>
</dbReference>
<dbReference type="Proteomes" id="UP000238220">
    <property type="component" value="Unassembled WGS sequence"/>
</dbReference>
<dbReference type="SMART" id="SM01080">
    <property type="entry name" value="CHASE2"/>
    <property type="match status" value="1"/>
</dbReference>
<reference evidence="3 4" key="1">
    <citation type="submission" date="2018-02" db="EMBL/GenBank/DDBJ databases">
        <title>Genome sequencing of Solimonas sp. HR-BB.</title>
        <authorList>
            <person name="Lee Y."/>
            <person name="Jeon C.O."/>
        </authorList>
    </citation>
    <scope>NUCLEOTIDE SEQUENCE [LARGE SCALE GENOMIC DNA]</scope>
    <source>
        <strain evidence="3 4">HR-BB</strain>
    </source>
</reference>
<feature type="transmembrane region" description="Helical" evidence="1">
    <location>
        <begin position="357"/>
        <end position="378"/>
    </location>
</feature>
<dbReference type="AlphaFoldDB" id="A0A2S5TBG5"/>
<keyword evidence="4" id="KW-1185">Reference proteome</keyword>
<sequence length="614" mass="67288">MNAAALLLAALALLELGLLHLGAGLEHRLSDAFVRAHAARLAPDPGIVIVDIDEASLARLQDDYGRWPWPRAIYAEMLPGLLAQQPAAVVFDLSFSERDIDRPDSDQALADLLRDQPRVYVPSLRLSAQDDARGVPLSQFGPPMGAHPTAAARDDARAMLLPPLVLPPEAWRTGLINFEEESDGVGRAYLLRMNVQGWEFPSLPVRIAADLGWAVPPGESLLLHWRGGGGIGYRHVSFADLHADLLRRQRQRPADEFRDRIVIIGSAASMLHDLRVTPLANRYPGVEILATALDNLKHGRWMQRPPAWAAPLLALLLIALLWLAFHRRGHALAIGVAFAVVSTALLAGAWAAVPRLWLLPVLLPLGFAWAFYFSAALLEYLRERRARRQAVQLFGRFLNPVVVNQLMERGETVESLSGRQHEVSVLFSDIRGFTSLSETRPPQEIVELLNRYFSRQVAVVFRHGGTLDKFIGDCIMAFWGAPIPDAQHAQRAVACALDMQRELLAFREELGAAAGDFDVGIGIHSGTAVVGFIGAEQKLDYTAIGDTVNLASRVEGLTKGVARILVSSDTMEACATQFRFAPRGSFKVKGRAQDVQLYEPAYESGTEPGKGETS</sequence>
<feature type="transmembrane region" description="Helical" evidence="1">
    <location>
        <begin position="307"/>
        <end position="325"/>
    </location>
</feature>
<dbReference type="Gene3D" id="3.30.70.1230">
    <property type="entry name" value="Nucleotide cyclase"/>
    <property type="match status" value="1"/>
</dbReference>